<proteinExistence type="predicted"/>
<evidence type="ECO:0000313" key="2">
    <source>
        <dbReference type="Proteomes" id="UP000297385"/>
    </source>
</evidence>
<dbReference type="Proteomes" id="UP000297385">
    <property type="component" value="Unassembled WGS sequence"/>
</dbReference>
<name>A0A4Y8N7D7_9BURK</name>
<dbReference type="Pfam" id="PF05488">
    <property type="entry name" value="PAAR_motif"/>
    <property type="match status" value="1"/>
</dbReference>
<dbReference type="GeneID" id="97306066"/>
<evidence type="ECO:0000313" key="1">
    <source>
        <dbReference type="EMBL" id="TFE45696.1"/>
    </source>
</evidence>
<sequence>MLRRIAVVGDQLSTGGRIEQYEGPMCIWEGHQVALIGGAAYCEKCKSLGVIAKTGGPRRIEFMGETAADGDIVLCDCATPPRIIAKLAGESWCDDGAHNAPPLSAHVSQSMIQSHVKHDEQYALTDLAGRPLAGVRYRVRVNETTLASGVTDANGKTQRIATDGMKRLYFDVAQ</sequence>
<comment type="caution">
    <text evidence="1">The sequence shown here is derived from an EMBL/GenBank/DDBJ whole genome shotgun (WGS) entry which is preliminary data.</text>
</comment>
<gene>
    <name evidence="1" type="ORF">E2553_12120</name>
</gene>
<dbReference type="CDD" id="cd14744">
    <property type="entry name" value="PAAR_CT_2"/>
    <property type="match status" value="1"/>
</dbReference>
<dbReference type="InterPro" id="IPR008727">
    <property type="entry name" value="PAAR_motif"/>
</dbReference>
<reference evidence="1 2" key="1">
    <citation type="submission" date="2019-03" db="EMBL/GenBank/DDBJ databases">
        <title>Complete Genome Sequence of Paraburkholderia dipogonis ICMP 19430T, a Nitrogen-fixing Symbiont of the South African Invasive Legume Dipogon lignosus in New Zealand.</title>
        <authorList>
            <person name="De Meyer S.E."/>
        </authorList>
    </citation>
    <scope>NUCLEOTIDE SEQUENCE [LARGE SCALE GENOMIC DNA]</scope>
    <source>
        <strain evidence="1 2">ICMP 19430</strain>
    </source>
</reference>
<dbReference type="AlphaFoldDB" id="A0A4Y8N7D7"/>
<dbReference type="EMBL" id="SNVI01000001">
    <property type="protein sequence ID" value="TFE45696.1"/>
    <property type="molecule type" value="Genomic_DNA"/>
</dbReference>
<organism evidence="1 2">
    <name type="scientific">Paraburkholderia dipogonis</name>
    <dbReference type="NCBI Taxonomy" id="1211383"/>
    <lineage>
        <taxon>Bacteria</taxon>
        <taxon>Pseudomonadati</taxon>
        <taxon>Pseudomonadota</taxon>
        <taxon>Betaproteobacteria</taxon>
        <taxon>Burkholderiales</taxon>
        <taxon>Burkholderiaceae</taxon>
        <taxon>Paraburkholderia</taxon>
    </lineage>
</organism>
<dbReference type="RefSeq" id="WP_134457352.1">
    <property type="nucleotide sequence ID" value="NZ_JBHSSZ010000041.1"/>
</dbReference>
<protein>
    <submittedName>
        <fullName evidence="1">PAAR domain-containing protein</fullName>
    </submittedName>
</protein>
<accession>A0A4Y8N7D7</accession>